<dbReference type="PANTHER" id="PTHR13817:SF155">
    <property type="entry name" value="IG-LIKE AND FIBRONECTIN TYPE-III DOMAIN-CONTAINING PROTEIN C25G4.10"/>
    <property type="match status" value="1"/>
</dbReference>
<evidence type="ECO:0000256" key="1">
    <source>
        <dbReference type="ARBA" id="ARBA00022737"/>
    </source>
</evidence>
<feature type="domain" description="Fibronectin type-III" evidence="5">
    <location>
        <begin position="1625"/>
        <end position="1715"/>
    </location>
</feature>
<sequence>MNGRLPVKQDSGYRQGGSRLVDSGSRPGVSLLAREFEAGGLWLQAREFEAGGLWIQARGSRLGDSGYRKGGSRLEDFGSRSESSRLGDSGYRQGALGWGTLVPCWGFWLDPRNVSTILCVYDGCWWCSDIALRTVHWLCAHHARPCPWEITFETIQDDTVGAQSMHSPVSWNLTTVLQGIGDPDFISGDRDTGSILGDKGAGSILGDRDAGSILGDRGSGSILSDRGAGSILGDRDAGSILSDRGAGSILNDRDAGSILGDRDADSILGDRGSSSILSDRGAGSILGDRYVGSILSDRDTGSILGDRDAGSILGDRDTGSILSDRDAGSILGDRDTGSILGDRDAGSILGLPSTRDSITHPVHVYEGDDALITCVVRDVGDNHIMWKKEDRERHIMRVLTADETRVTSDKRFDVLHDGVLSRALLPPDNATQPLSYETQSGEAPKNHNYTDCCVSSNVSSNCFGFCNIQSILEGNTGKDPENCEADFPAIVKCMADGRNHIPCCIQEGVPDICQDVCRGEYTTITENIKTHFSCSAYTEQTLACIMEGVEILPSPPLNLEVEALSDSSFKVSWQPPQVNKATLTEYLVNVTALLSFDQDEEIVSQEEQDSYAAAADSYALAAARLRGTGEDGNDTGIALKPPTTDVLVVSDLKPPTTNVKAMGETLQVKVPGTYNFTLVSNLKPFTMYEIFVTALNIHGTSLPSYSVRTLTLTPGRLKSSQVAEAPELPDIRSCCVKKGITHPTCVDKLCDPALSDITEVTDLMICAPWAADTFSCLTNGVDHTGCCKARGLPQQCQELCAGNITQIDFSYFKCLKYMNDYTNCLLQGYGVLPSAPTQLHISNIDVNFVILHWEEPLTLGDTVKHYNLHYRQMGLEDMSYKTISMVHSPYILENLISDSMYEVFVEAVNIHGVGEPSSRAVFQTSSQLDQEKIEEASAYNLTACCLAADLTAVCMPLCSYNANMSDIKSLAGMCAGELNKLVRCGAGGRNHGDCCTRRGVPTSCLSICSGVIVDSLIVTATSCIPFIGNIVQCFEEGTGILPGPVTELHATSVTNTSVTLQWEPPTDSNASDYVIHYKKVDNITMHETVLAIDSTQNATSTISVVQGLDGGALYSFFVVSRNIHGTSLPSSVLMINVTNTDLGEKGVPSLTSPPHSLAVSAHSATWVTISWQPPEFSHPSEKLVYKLYHKSTADSSFQTVETSVTSHMVEGLSPNTQYIIYVTAVSKNGQSLPSETLIAWTDPAYPAFVEVQILQRARPDFHGTAISPNIVRVQGCITSNGHWPKHRENPGLTKVGLPLAIAKSAVLYPPTVHPINLVMEGSSMTILCIAMGTPMPTISLYISGRLVRQETTRHMVTVVHNVTKDMDQISCYADNGYGTPMQASRKITISHVPHITASGITMAALGDSVVLECQVDAHPEPKMLFWRDQNGRVPVIQGGKYDINNMKAKDEESKYIMHLTIHRIGDKDDGDYFCHAENAFGSATQPVSVRIRNVAATNNVPQNALSSTPKCLIYIVIVLQAATNNVTQCCIEQNVTSGCMEACSFYLDIDAVIDKPECINDFDKLMKCAADGSDHRSCCAQWGVPRRCLDWCRGEPLLNNKFCVLSYTKQITSCFHEGRDRLPGPPQNVHIDIIDAHSAQVKWDPPVKNPGTVEMYRVFWRQVGSRNAAKNDTKVTRLRIMGLKEGATYECVIKAGNHFGTSTLTDPVKFTTGEKYITWFILSLDAIVENFSNDVRISNFTTHCHIFIHADEVHIGDSRIRNSDSSHVGVAVGIVMALIIVAAIVVGAVWFLRSRRMLGRKSTGGVAFENPSYLREVNMDHIQIPATQGDPILPNGTANGINPSGGQVPSAQGWKHETLHVPAQATEVAPSLYEELKLGHDGAGFKRLK</sequence>
<dbReference type="SMART" id="SM00060">
    <property type="entry name" value="FN3"/>
    <property type="match status" value="5"/>
</dbReference>
<dbReference type="PROSITE" id="PS50853">
    <property type="entry name" value="FN3"/>
    <property type="match status" value="5"/>
</dbReference>
<proteinExistence type="predicted"/>
<dbReference type="InterPro" id="IPR003961">
    <property type="entry name" value="FN3_dom"/>
</dbReference>
<protein>
    <submittedName>
        <fullName evidence="6">Uncharacterized protein</fullName>
    </submittedName>
</protein>
<keyword evidence="3" id="KW-0472">Membrane</keyword>
<feature type="transmembrane region" description="Helical" evidence="3">
    <location>
        <begin position="1768"/>
        <end position="1792"/>
    </location>
</feature>
<evidence type="ECO:0000259" key="5">
    <source>
        <dbReference type="PROSITE" id="PS50853"/>
    </source>
</evidence>
<dbReference type="InterPro" id="IPR050964">
    <property type="entry name" value="Striated_Muscle_Regulatory"/>
</dbReference>
<dbReference type="SUPFAM" id="SSF49265">
    <property type="entry name" value="Fibronectin type III"/>
    <property type="match status" value="3"/>
</dbReference>
<dbReference type="EMBL" id="OB793769">
    <property type="protein sequence ID" value="CAD7428546.1"/>
    <property type="molecule type" value="Genomic_DNA"/>
</dbReference>
<feature type="domain" description="Fibronectin type-III" evidence="5">
    <location>
        <begin position="1044"/>
        <end position="1143"/>
    </location>
</feature>
<organism evidence="6">
    <name type="scientific">Timema monikensis</name>
    <dbReference type="NCBI Taxonomy" id="170555"/>
    <lineage>
        <taxon>Eukaryota</taxon>
        <taxon>Metazoa</taxon>
        <taxon>Ecdysozoa</taxon>
        <taxon>Arthropoda</taxon>
        <taxon>Hexapoda</taxon>
        <taxon>Insecta</taxon>
        <taxon>Pterygota</taxon>
        <taxon>Neoptera</taxon>
        <taxon>Polyneoptera</taxon>
        <taxon>Phasmatodea</taxon>
        <taxon>Timematodea</taxon>
        <taxon>Timematoidea</taxon>
        <taxon>Timematidae</taxon>
        <taxon>Timema</taxon>
    </lineage>
</organism>
<keyword evidence="3" id="KW-1133">Transmembrane helix</keyword>
<dbReference type="Pfam" id="PF00041">
    <property type="entry name" value="fn3"/>
    <property type="match status" value="5"/>
</dbReference>
<reference evidence="6" key="1">
    <citation type="submission" date="2020-11" db="EMBL/GenBank/DDBJ databases">
        <authorList>
            <person name="Tran Van P."/>
        </authorList>
    </citation>
    <scope>NUCLEOTIDE SEQUENCE</scope>
</reference>
<feature type="region of interest" description="Disordered" evidence="2">
    <location>
        <begin position="1"/>
        <end position="21"/>
    </location>
</feature>
<feature type="domain" description="Fibronectin type-III" evidence="5">
    <location>
        <begin position="1153"/>
        <end position="1244"/>
    </location>
</feature>
<feature type="domain" description="Fibronectin type-III" evidence="5">
    <location>
        <begin position="555"/>
        <end position="655"/>
    </location>
</feature>
<dbReference type="InterPro" id="IPR013783">
    <property type="entry name" value="Ig-like_fold"/>
</dbReference>
<evidence type="ECO:0000256" key="3">
    <source>
        <dbReference type="SAM" id="Phobius"/>
    </source>
</evidence>
<dbReference type="InterPro" id="IPR036116">
    <property type="entry name" value="FN3_sf"/>
</dbReference>
<dbReference type="InterPro" id="IPR007110">
    <property type="entry name" value="Ig-like_dom"/>
</dbReference>
<dbReference type="Pfam" id="PF13927">
    <property type="entry name" value="Ig_3"/>
    <property type="match status" value="1"/>
</dbReference>
<evidence type="ECO:0000259" key="4">
    <source>
        <dbReference type="PROSITE" id="PS50835"/>
    </source>
</evidence>
<dbReference type="CDD" id="cd00063">
    <property type="entry name" value="FN3"/>
    <property type="match status" value="5"/>
</dbReference>
<dbReference type="Gene3D" id="2.60.40.10">
    <property type="entry name" value="Immunoglobulins"/>
    <property type="match status" value="8"/>
</dbReference>
<name>A0A7R9HMP9_9NEOP</name>
<feature type="domain" description="Ig-like" evidence="4">
    <location>
        <begin position="1310"/>
        <end position="1388"/>
    </location>
</feature>
<dbReference type="Pfam" id="PF01682">
    <property type="entry name" value="DB"/>
    <property type="match status" value="4"/>
</dbReference>
<evidence type="ECO:0000256" key="2">
    <source>
        <dbReference type="SAM" id="MobiDB-lite"/>
    </source>
</evidence>
<feature type="domain" description="Ig-like" evidence="4">
    <location>
        <begin position="1393"/>
        <end position="1490"/>
    </location>
</feature>
<dbReference type="PANTHER" id="PTHR13817">
    <property type="entry name" value="TITIN"/>
    <property type="match status" value="1"/>
</dbReference>
<gene>
    <name evidence="6" type="ORF">TMSB3V08_LOCUS5345</name>
</gene>
<dbReference type="InterPro" id="IPR036179">
    <property type="entry name" value="Ig-like_dom_sf"/>
</dbReference>
<dbReference type="PROSITE" id="PS50835">
    <property type="entry name" value="IG_LIKE"/>
    <property type="match status" value="2"/>
</dbReference>
<dbReference type="SUPFAM" id="SSF48726">
    <property type="entry name" value="Immunoglobulin"/>
    <property type="match status" value="2"/>
</dbReference>
<accession>A0A7R9HMP9</accession>
<keyword evidence="1" id="KW-0677">Repeat</keyword>
<dbReference type="SMART" id="SM00409">
    <property type="entry name" value="IG"/>
    <property type="match status" value="3"/>
</dbReference>
<dbReference type="InterPro" id="IPR003599">
    <property type="entry name" value="Ig_sub"/>
</dbReference>
<keyword evidence="3" id="KW-0812">Transmembrane</keyword>
<feature type="domain" description="Fibronectin type-III" evidence="5">
    <location>
        <begin position="835"/>
        <end position="927"/>
    </location>
</feature>
<evidence type="ECO:0000313" key="6">
    <source>
        <dbReference type="EMBL" id="CAD7428546.1"/>
    </source>
</evidence>
<dbReference type="InterPro" id="IPR002602">
    <property type="entry name" value="DB"/>
</dbReference>